<reference evidence="2 3" key="1">
    <citation type="submission" date="2015-10" db="EMBL/GenBank/DDBJ databases">
        <title>Genome analyses suggest a sexual origin of heterokaryosis in a supposedly ancient asexual fungus.</title>
        <authorList>
            <person name="Ropars J."/>
            <person name="Sedzielewska K."/>
            <person name="Noel J."/>
            <person name="Charron P."/>
            <person name="Farinelli L."/>
            <person name="Marton T."/>
            <person name="Kruger M."/>
            <person name="Pelin A."/>
            <person name="Brachmann A."/>
            <person name="Corradi N."/>
        </authorList>
    </citation>
    <scope>NUCLEOTIDE SEQUENCE [LARGE SCALE GENOMIC DNA]</scope>
    <source>
        <strain evidence="2 3">A4</strain>
    </source>
</reference>
<evidence type="ECO:0000313" key="3">
    <source>
        <dbReference type="Proteomes" id="UP000234323"/>
    </source>
</evidence>
<proteinExistence type="predicted"/>
<dbReference type="GO" id="GO:0004523">
    <property type="term" value="F:RNA-DNA hybrid ribonuclease activity"/>
    <property type="evidence" value="ECO:0007669"/>
    <property type="project" value="InterPro"/>
</dbReference>
<keyword evidence="3" id="KW-1185">Reference proteome</keyword>
<dbReference type="GO" id="GO:0003676">
    <property type="term" value="F:nucleic acid binding"/>
    <property type="evidence" value="ECO:0007669"/>
    <property type="project" value="InterPro"/>
</dbReference>
<gene>
    <name evidence="2" type="ORF">RhiirA4_473782</name>
</gene>
<accession>A0A2I1H7E4</accession>
<dbReference type="SUPFAM" id="SSF53098">
    <property type="entry name" value="Ribonuclease H-like"/>
    <property type="match status" value="1"/>
</dbReference>
<organism evidence="2 3">
    <name type="scientific">Rhizophagus irregularis</name>
    <dbReference type="NCBI Taxonomy" id="588596"/>
    <lineage>
        <taxon>Eukaryota</taxon>
        <taxon>Fungi</taxon>
        <taxon>Fungi incertae sedis</taxon>
        <taxon>Mucoromycota</taxon>
        <taxon>Glomeromycotina</taxon>
        <taxon>Glomeromycetes</taxon>
        <taxon>Glomerales</taxon>
        <taxon>Glomeraceae</taxon>
        <taxon>Rhizophagus</taxon>
    </lineage>
</organism>
<feature type="domain" description="RNase H type-1" evidence="1">
    <location>
        <begin position="18"/>
        <end position="109"/>
    </location>
</feature>
<name>A0A2I1H7E4_9GLOM</name>
<evidence type="ECO:0000259" key="1">
    <source>
        <dbReference type="Pfam" id="PF00075"/>
    </source>
</evidence>
<dbReference type="Pfam" id="PF00075">
    <property type="entry name" value="RNase_H"/>
    <property type="match status" value="1"/>
</dbReference>
<protein>
    <recommendedName>
        <fullName evidence="1">RNase H type-1 domain-containing protein</fullName>
    </recommendedName>
</protein>
<dbReference type="InterPro" id="IPR012337">
    <property type="entry name" value="RNaseH-like_sf"/>
</dbReference>
<evidence type="ECO:0000313" key="2">
    <source>
        <dbReference type="EMBL" id="PKY54784.1"/>
    </source>
</evidence>
<dbReference type="AlphaFoldDB" id="A0A2I1H7E4"/>
<dbReference type="InterPro" id="IPR002156">
    <property type="entry name" value="RNaseH_domain"/>
</dbReference>
<dbReference type="InterPro" id="IPR036397">
    <property type="entry name" value="RNaseH_sf"/>
</dbReference>
<dbReference type="Proteomes" id="UP000234323">
    <property type="component" value="Unassembled WGS sequence"/>
</dbReference>
<dbReference type="Gene3D" id="3.30.420.10">
    <property type="entry name" value="Ribonuclease H-like superfamily/Ribonuclease H"/>
    <property type="match status" value="1"/>
</dbReference>
<sequence>MGFGWIISSPTVINLSHNGSLEHCASSTRAESFAIIFNILLICPRNSTVYIHTDSQATIHTFNSLYSHKTTPRRFQKINNFLNWQAIKHVIEQLRLKVSLVKVQAHSGIETQQGG</sequence>
<dbReference type="EMBL" id="LLXI01001687">
    <property type="protein sequence ID" value="PKY54784.1"/>
    <property type="molecule type" value="Genomic_DNA"/>
</dbReference>
<comment type="caution">
    <text evidence="2">The sequence shown here is derived from an EMBL/GenBank/DDBJ whole genome shotgun (WGS) entry which is preliminary data.</text>
</comment>